<dbReference type="OrthoDB" id="114909at2157"/>
<dbReference type="InterPro" id="IPR016723">
    <property type="entry name" value="Tscrpt_reg_ArsR_prd"/>
</dbReference>
<organism evidence="2 3">
    <name type="scientific">Methanolobus halotolerans</name>
    <dbReference type="NCBI Taxonomy" id="2052935"/>
    <lineage>
        <taxon>Archaea</taxon>
        <taxon>Methanobacteriati</taxon>
        <taxon>Methanobacteriota</taxon>
        <taxon>Stenosarchaea group</taxon>
        <taxon>Methanomicrobia</taxon>
        <taxon>Methanosarcinales</taxon>
        <taxon>Methanosarcinaceae</taxon>
        <taxon>Methanolobus</taxon>
    </lineage>
</organism>
<dbReference type="InterPro" id="IPR011991">
    <property type="entry name" value="ArsR-like_HTH"/>
</dbReference>
<dbReference type="Proteomes" id="UP000297295">
    <property type="component" value="Unassembled WGS sequence"/>
</dbReference>
<dbReference type="EMBL" id="PGGK01000006">
    <property type="protein sequence ID" value="TGC09136.1"/>
    <property type="molecule type" value="Genomic_DNA"/>
</dbReference>
<feature type="region of interest" description="Disordered" evidence="1">
    <location>
        <begin position="1"/>
        <end position="20"/>
    </location>
</feature>
<sequence length="281" mass="32327">MKYISADPHRKDQDQFQENDPYLDELNQIKAELSSLSRTVSRVLEYSGHRQMDMMFTEIKNDLSRPLINYMMHDTRDSLNSNMPEDCDQIHICRSAFEKLFQEMSLLLLDKEVDEEKLQACQEHFNELLELASTENCDSCTAHASKMFSKQMELLQIVNSSVNCRPDHEKVTSIVDLPEEVVSSICEPLANKQRLLLLKTLSTETRSFSELSRITGLRGGNLLFHLQKLLDTHMILQRTERGDYLLTNKGYKILQGIADLYSMTEETLPGKVSLESDQVIS</sequence>
<evidence type="ECO:0000313" key="3">
    <source>
        <dbReference type="Proteomes" id="UP000297295"/>
    </source>
</evidence>
<dbReference type="SUPFAM" id="SSF46785">
    <property type="entry name" value="Winged helix' DNA-binding domain"/>
    <property type="match status" value="1"/>
</dbReference>
<reference evidence="2 3" key="1">
    <citation type="submission" date="2017-11" db="EMBL/GenBank/DDBJ databases">
        <title>Isolation and Characterization of Methanogenic Archaea from Saline Meromictic Lake at Siberia.</title>
        <authorList>
            <person name="Shen Y."/>
            <person name="Huang H.-H."/>
            <person name="Lai M.-C."/>
            <person name="Chen S.-C."/>
        </authorList>
    </citation>
    <scope>NUCLEOTIDE SEQUENCE [LARGE SCALE GENOMIC DNA]</scope>
    <source>
        <strain evidence="2 3">SY-01</strain>
    </source>
</reference>
<dbReference type="Gene3D" id="1.10.10.10">
    <property type="entry name" value="Winged helix-like DNA-binding domain superfamily/Winged helix DNA-binding domain"/>
    <property type="match status" value="1"/>
</dbReference>
<evidence type="ECO:0000256" key="1">
    <source>
        <dbReference type="SAM" id="MobiDB-lite"/>
    </source>
</evidence>
<keyword evidence="3" id="KW-1185">Reference proteome</keyword>
<dbReference type="PIRSF" id="PIRSF018357">
    <property type="entry name" value="Trans_reg_ArsR_prd"/>
    <property type="match status" value="1"/>
</dbReference>
<name>A0A4E0QRK1_9EURY</name>
<dbReference type="InterPro" id="IPR036388">
    <property type="entry name" value="WH-like_DNA-bd_sf"/>
</dbReference>
<dbReference type="RefSeq" id="WP_205804386.1">
    <property type="nucleotide sequence ID" value="NZ_PGGK01000006.1"/>
</dbReference>
<protein>
    <submittedName>
        <fullName evidence="2">ArsR family transcriptional regulator</fullName>
    </submittedName>
</protein>
<dbReference type="InterPro" id="IPR036390">
    <property type="entry name" value="WH_DNA-bd_sf"/>
</dbReference>
<evidence type="ECO:0000313" key="2">
    <source>
        <dbReference type="EMBL" id="TGC09136.1"/>
    </source>
</evidence>
<dbReference type="AlphaFoldDB" id="A0A4E0QRK1"/>
<comment type="caution">
    <text evidence="2">The sequence shown here is derived from an EMBL/GenBank/DDBJ whole genome shotgun (WGS) entry which is preliminary data.</text>
</comment>
<dbReference type="CDD" id="cd00090">
    <property type="entry name" value="HTH_ARSR"/>
    <property type="match status" value="1"/>
</dbReference>
<proteinExistence type="predicted"/>
<accession>A0A4E0QRK1</accession>
<gene>
    <name evidence="2" type="ORF">CUN85_07130</name>
</gene>